<accession>A0AAU8DN80</accession>
<proteinExistence type="predicted"/>
<protein>
    <submittedName>
        <fullName evidence="2">Uncharacterized protein</fullName>
    </submittedName>
</protein>
<gene>
    <name evidence="2" type="ORF">ABLG96_18895</name>
</gene>
<name>A0AAU8DN80_9ACTN</name>
<reference evidence="2" key="1">
    <citation type="submission" date="2024-05" db="EMBL/GenBank/DDBJ databases">
        <authorList>
            <person name="Cai S.Y."/>
            <person name="Jin L.M."/>
            <person name="Li H.R."/>
        </authorList>
    </citation>
    <scope>NUCLEOTIDE SEQUENCE</scope>
    <source>
        <strain evidence="2">A5-74</strain>
    </source>
</reference>
<dbReference type="RefSeq" id="WP_353648861.1">
    <property type="nucleotide sequence ID" value="NZ_CP159218.1"/>
</dbReference>
<sequence length="80" mass="7932">MPDSQPDPNRREGALPDENPGVDPVTPVSPGAVPDPGHPDVSPPGVPGPEHADPVPDVAPVPGVEPSPGDVPGHPGIPTP</sequence>
<feature type="region of interest" description="Disordered" evidence="1">
    <location>
        <begin position="1"/>
        <end position="80"/>
    </location>
</feature>
<organism evidence="2">
    <name type="scientific">Nakamurella sp. A5-74</name>
    <dbReference type="NCBI Taxonomy" id="3158264"/>
    <lineage>
        <taxon>Bacteria</taxon>
        <taxon>Bacillati</taxon>
        <taxon>Actinomycetota</taxon>
        <taxon>Actinomycetes</taxon>
        <taxon>Nakamurellales</taxon>
        <taxon>Nakamurellaceae</taxon>
        <taxon>Nakamurella</taxon>
    </lineage>
</organism>
<dbReference type="EMBL" id="CP159218">
    <property type="protein sequence ID" value="XCG63246.1"/>
    <property type="molecule type" value="Genomic_DNA"/>
</dbReference>
<dbReference type="AlphaFoldDB" id="A0AAU8DN80"/>
<evidence type="ECO:0000313" key="2">
    <source>
        <dbReference type="EMBL" id="XCG63246.1"/>
    </source>
</evidence>
<evidence type="ECO:0000256" key="1">
    <source>
        <dbReference type="SAM" id="MobiDB-lite"/>
    </source>
</evidence>